<gene>
    <name evidence="2" type="ORF">TL08_15260</name>
</gene>
<keyword evidence="1" id="KW-1133">Transmembrane helix</keyword>
<feature type="transmembrane region" description="Helical" evidence="1">
    <location>
        <begin position="43"/>
        <end position="67"/>
    </location>
</feature>
<sequence length="264" mass="28743">MIKIIRAAALIFLFGSLGYYVWYGLTDQADNEFGLSWVGPQMVAPIIALSLVPMVFAFTGQSVVAAFSWRNSSEFRDGSMGVGTVTSVRPTGMSINDQPEVRIDLDVEDAQGRVFSSHARMVVTVTELPMLRPGVVLPVRYLPHRPDKVEIDRSDDDSAAQDALNQLLIRKGITTQARLDIVKRGITAQAVVQAVSAKGEIREGNPRMNLTLSVTRPNGTTFGAEVDRFMPATAVARLQVGKVVQVHYLPGDESEVVVSTPMNA</sequence>
<keyword evidence="1" id="KW-0472">Membrane</keyword>
<dbReference type="AlphaFoldDB" id="A0AAC9HRX1"/>
<reference evidence="3" key="1">
    <citation type="submission" date="2016-03" db="EMBL/GenBank/DDBJ databases">
        <title>Complete genome sequence of the type strain Actinoalloteichus hymeniacidonis DSM 45092.</title>
        <authorList>
            <person name="Schaffert L."/>
            <person name="Albersmeier A."/>
            <person name="Winkler A."/>
            <person name="Kalinowski J."/>
            <person name="Zotchev S."/>
            <person name="Ruckert C."/>
        </authorList>
    </citation>
    <scope>NUCLEOTIDE SEQUENCE [LARGE SCALE GENOMIC DNA]</scope>
    <source>
        <strain evidence="3">HPA177(T) (DSM 45092(T))</strain>
    </source>
</reference>
<evidence type="ECO:0000256" key="1">
    <source>
        <dbReference type="SAM" id="Phobius"/>
    </source>
</evidence>
<feature type="transmembrane region" description="Helical" evidence="1">
    <location>
        <begin position="7"/>
        <end position="23"/>
    </location>
</feature>
<keyword evidence="3" id="KW-1185">Reference proteome</keyword>
<evidence type="ECO:0000313" key="2">
    <source>
        <dbReference type="EMBL" id="AOS63861.1"/>
    </source>
</evidence>
<protein>
    <submittedName>
        <fullName evidence="2">Uncharacterized protein</fullName>
    </submittedName>
</protein>
<name>A0AAC9HRX1_9PSEU</name>
<accession>A0AAC9HRX1</accession>
<dbReference type="KEGG" id="ahm:TL08_15260"/>
<dbReference type="Proteomes" id="UP000095210">
    <property type="component" value="Chromosome"/>
</dbReference>
<keyword evidence="1" id="KW-0812">Transmembrane</keyword>
<evidence type="ECO:0000313" key="3">
    <source>
        <dbReference type="Proteomes" id="UP000095210"/>
    </source>
</evidence>
<dbReference type="RefSeq" id="WP_069849815.1">
    <property type="nucleotide sequence ID" value="NZ_CP014859.1"/>
</dbReference>
<proteinExistence type="predicted"/>
<dbReference type="EMBL" id="CP014859">
    <property type="protein sequence ID" value="AOS63861.1"/>
    <property type="molecule type" value="Genomic_DNA"/>
</dbReference>
<organism evidence="2 3">
    <name type="scientific">Actinoalloteichus hymeniacidonis</name>
    <dbReference type="NCBI Taxonomy" id="340345"/>
    <lineage>
        <taxon>Bacteria</taxon>
        <taxon>Bacillati</taxon>
        <taxon>Actinomycetota</taxon>
        <taxon>Actinomycetes</taxon>
        <taxon>Pseudonocardiales</taxon>
        <taxon>Pseudonocardiaceae</taxon>
        <taxon>Actinoalloteichus</taxon>
    </lineage>
</organism>